<dbReference type="Proteomes" id="UP000598820">
    <property type="component" value="Unassembled WGS sequence"/>
</dbReference>
<feature type="domain" description="BD-FAE-like" evidence="2">
    <location>
        <begin position="67"/>
        <end position="169"/>
    </location>
</feature>
<proteinExistence type="predicted"/>
<dbReference type="GO" id="GO:0016787">
    <property type="term" value="F:hydrolase activity"/>
    <property type="evidence" value="ECO:0007669"/>
    <property type="project" value="UniProtKB-KW"/>
</dbReference>
<evidence type="ECO:0000259" key="2">
    <source>
        <dbReference type="Pfam" id="PF20434"/>
    </source>
</evidence>
<evidence type="ECO:0000313" key="4">
    <source>
        <dbReference type="Proteomes" id="UP000598820"/>
    </source>
</evidence>
<organism evidence="3 4">
    <name type="scientific">Spirosoma profusum</name>
    <dbReference type="NCBI Taxonomy" id="2771354"/>
    <lineage>
        <taxon>Bacteria</taxon>
        <taxon>Pseudomonadati</taxon>
        <taxon>Bacteroidota</taxon>
        <taxon>Cytophagia</taxon>
        <taxon>Cytophagales</taxon>
        <taxon>Cytophagaceae</taxon>
        <taxon>Spirosoma</taxon>
    </lineage>
</organism>
<gene>
    <name evidence="3" type="ORF">IC229_33080</name>
</gene>
<evidence type="ECO:0000313" key="3">
    <source>
        <dbReference type="EMBL" id="MBD2705492.1"/>
    </source>
</evidence>
<dbReference type="InterPro" id="IPR029058">
    <property type="entry name" value="AB_hydrolase_fold"/>
</dbReference>
<dbReference type="InterPro" id="IPR049492">
    <property type="entry name" value="BD-FAE-like_dom"/>
</dbReference>
<feature type="chain" id="PRO_5037725572" evidence="1">
    <location>
        <begin position="24"/>
        <end position="273"/>
    </location>
</feature>
<accession>A0A927AW43</accession>
<protein>
    <submittedName>
        <fullName evidence="3">Alpha/beta hydrolase</fullName>
    </submittedName>
</protein>
<dbReference type="PROSITE" id="PS51257">
    <property type="entry name" value="PROKAR_LIPOPROTEIN"/>
    <property type="match status" value="1"/>
</dbReference>
<dbReference type="Pfam" id="PF20434">
    <property type="entry name" value="BD-FAE"/>
    <property type="match status" value="1"/>
</dbReference>
<dbReference type="SUPFAM" id="SSF53474">
    <property type="entry name" value="alpha/beta-Hydrolases"/>
    <property type="match status" value="1"/>
</dbReference>
<keyword evidence="4" id="KW-1185">Reference proteome</keyword>
<keyword evidence="1" id="KW-0732">Signal</keyword>
<dbReference type="AlphaFoldDB" id="A0A927AW43"/>
<dbReference type="RefSeq" id="WP_190892965.1">
    <property type="nucleotide sequence ID" value="NZ_JACWZY010000058.1"/>
</dbReference>
<name>A0A927AW43_9BACT</name>
<evidence type="ECO:0000256" key="1">
    <source>
        <dbReference type="SAM" id="SignalP"/>
    </source>
</evidence>
<keyword evidence="3" id="KW-0378">Hydrolase</keyword>
<dbReference type="Gene3D" id="3.40.50.1820">
    <property type="entry name" value="alpha/beta hydrolase"/>
    <property type="match status" value="2"/>
</dbReference>
<sequence>MKRSVLTLLLVTVFCSCEVYAQAAQRQDPPWVNQVLKHGLVLTVPQTGVAVVPDVTYREVNGEPLRMDIYRPTSSTKASPLPVIVFVHGGIPPNLLHNPKEWLAYKDFGRLAASSGFVGVTFNYRAYEGHESLAADDLAAALKFVRQQAVNYGIDTSRINVALFSWGGRFLRPLLRGQQLIRSLAVYYGLVGSGDATSLTQARPIPTLVVRAGLDRPEINAGIDQFVRDALSSNLPVQVVNYPTGHHGFDIMDNTERSRQIIQETIRFFQQNN</sequence>
<dbReference type="EMBL" id="JACWZY010000058">
    <property type="protein sequence ID" value="MBD2705492.1"/>
    <property type="molecule type" value="Genomic_DNA"/>
</dbReference>
<feature type="signal peptide" evidence="1">
    <location>
        <begin position="1"/>
        <end position="23"/>
    </location>
</feature>
<comment type="caution">
    <text evidence="3">The sequence shown here is derived from an EMBL/GenBank/DDBJ whole genome shotgun (WGS) entry which is preliminary data.</text>
</comment>
<reference evidence="3" key="1">
    <citation type="submission" date="2020-09" db="EMBL/GenBank/DDBJ databases">
        <authorList>
            <person name="Kim M.K."/>
        </authorList>
    </citation>
    <scope>NUCLEOTIDE SEQUENCE</scope>
    <source>
        <strain evidence="3">BT702</strain>
    </source>
</reference>